<evidence type="ECO:0000256" key="1">
    <source>
        <dbReference type="SAM" id="MobiDB-lite"/>
    </source>
</evidence>
<dbReference type="Proteomes" id="UP001140949">
    <property type="component" value="Unassembled WGS sequence"/>
</dbReference>
<keyword evidence="3" id="KW-1185">Reference proteome</keyword>
<dbReference type="AlphaFoldDB" id="A0AAX6F733"/>
<comment type="caution">
    <text evidence="2">The sequence shown here is derived from an EMBL/GenBank/DDBJ whole genome shotgun (WGS) entry which is preliminary data.</text>
</comment>
<sequence>MYDSDDLPTTDRPRSVGVPYRGCPYRGDGSCQDCRHEGQGTRPLRSQATGCQEIDSYVHLEPDVRVIFDILKGSRPFTFPEIGFVNPANDVPLPFRGYVGASALQLPAARGLQGWPVGPGR</sequence>
<organism evidence="2 3">
    <name type="scientific">Iris pallida</name>
    <name type="common">Sweet iris</name>
    <dbReference type="NCBI Taxonomy" id="29817"/>
    <lineage>
        <taxon>Eukaryota</taxon>
        <taxon>Viridiplantae</taxon>
        <taxon>Streptophyta</taxon>
        <taxon>Embryophyta</taxon>
        <taxon>Tracheophyta</taxon>
        <taxon>Spermatophyta</taxon>
        <taxon>Magnoliopsida</taxon>
        <taxon>Liliopsida</taxon>
        <taxon>Asparagales</taxon>
        <taxon>Iridaceae</taxon>
        <taxon>Iridoideae</taxon>
        <taxon>Irideae</taxon>
        <taxon>Iris</taxon>
    </lineage>
</organism>
<evidence type="ECO:0000313" key="3">
    <source>
        <dbReference type="Proteomes" id="UP001140949"/>
    </source>
</evidence>
<accession>A0AAX6F733</accession>
<evidence type="ECO:0000313" key="2">
    <source>
        <dbReference type="EMBL" id="KAJ6812212.1"/>
    </source>
</evidence>
<dbReference type="EMBL" id="JANAVB010031219">
    <property type="protein sequence ID" value="KAJ6812212.1"/>
    <property type="molecule type" value="Genomic_DNA"/>
</dbReference>
<feature type="region of interest" description="Disordered" evidence="1">
    <location>
        <begin position="1"/>
        <end position="20"/>
    </location>
</feature>
<protein>
    <submittedName>
        <fullName evidence="2">Callose synthase 7-like</fullName>
    </submittedName>
</protein>
<reference evidence="2" key="1">
    <citation type="journal article" date="2023" name="GigaByte">
        <title>Genome assembly of the bearded iris, Iris pallida Lam.</title>
        <authorList>
            <person name="Bruccoleri R.E."/>
            <person name="Oakeley E.J."/>
            <person name="Faust A.M.E."/>
            <person name="Altorfer M."/>
            <person name="Dessus-Babus S."/>
            <person name="Burckhardt D."/>
            <person name="Oertli M."/>
            <person name="Naumann U."/>
            <person name="Petersen F."/>
            <person name="Wong J."/>
        </authorList>
    </citation>
    <scope>NUCLEOTIDE SEQUENCE</scope>
    <source>
        <strain evidence="2">GSM-AAB239-AS_SAM_17_03QT</strain>
    </source>
</reference>
<reference evidence="2" key="2">
    <citation type="submission" date="2023-04" db="EMBL/GenBank/DDBJ databases">
        <authorList>
            <person name="Bruccoleri R.E."/>
            <person name="Oakeley E.J."/>
            <person name="Faust A.-M."/>
            <person name="Dessus-Babus S."/>
            <person name="Altorfer M."/>
            <person name="Burckhardt D."/>
            <person name="Oertli M."/>
            <person name="Naumann U."/>
            <person name="Petersen F."/>
            <person name="Wong J."/>
        </authorList>
    </citation>
    <scope>NUCLEOTIDE SEQUENCE</scope>
    <source>
        <strain evidence="2">GSM-AAB239-AS_SAM_17_03QT</strain>
        <tissue evidence="2">Leaf</tissue>
    </source>
</reference>
<gene>
    <name evidence="2" type="ORF">M6B38_148915</name>
</gene>
<name>A0AAX6F733_IRIPA</name>
<proteinExistence type="predicted"/>